<evidence type="ECO:0000256" key="6">
    <source>
        <dbReference type="SAM" id="Phobius"/>
    </source>
</evidence>
<feature type="transmembrane region" description="Helical" evidence="6">
    <location>
        <begin position="6"/>
        <end position="28"/>
    </location>
</feature>
<dbReference type="RefSeq" id="WP_081555223.1">
    <property type="nucleotide sequence ID" value="NZ_MUKV01000008.1"/>
</dbReference>
<dbReference type="GO" id="GO:0015171">
    <property type="term" value="F:amino acid transmembrane transporter activity"/>
    <property type="evidence" value="ECO:0007669"/>
    <property type="project" value="TreeGrafter"/>
</dbReference>
<dbReference type="PANTHER" id="PTHR30086">
    <property type="entry name" value="ARGININE EXPORTER PROTEIN ARGO"/>
    <property type="match status" value="1"/>
</dbReference>
<dbReference type="Pfam" id="PF01810">
    <property type="entry name" value="LysE"/>
    <property type="match status" value="1"/>
</dbReference>
<evidence type="ECO:0000256" key="2">
    <source>
        <dbReference type="ARBA" id="ARBA00022475"/>
    </source>
</evidence>
<dbReference type="PANTHER" id="PTHR30086:SF20">
    <property type="entry name" value="ARGININE EXPORTER PROTEIN ARGO-RELATED"/>
    <property type="match status" value="1"/>
</dbReference>
<name>A0A1W0D2Z1_9NEIS</name>
<dbReference type="PIRSF" id="PIRSF006324">
    <property type="entry name" value="LeuE"/>
    <property type="match status" value="1"/>
</dbReference>
<sequence length="205" mass="21554">MSSQILVMYLLSILVVIAVPGPLSLFMVTTSAEHGLLRAWPAFAGGVLASLSLLLLSALGVGALILASPGLFAGLQLLGAAYLLWLGLKAWRGAGQAAGAQDGRSGAPTQWFSRAFLLGISNPKDIAFFVALLPQFIDAQAPLAPQLGWMAAGWVVVDLSCKTAYGVLAQLFFQRMAVLRIVFLKASALFFLALGLALIWGRLAA</sequence>
<accession>A0A1W0D2Z1</accession>
<evidence type="ECO:0000256" key="1">
    <source>
        <dbReference type="ARBA" id="ARBA00004651"/>
    </source>
</evidence>
<gene>
    <name evidence="7" type="ORF">B0T45_08835</name>
</gene>
<comment type="subcellular location">
    <subcellularLocation>
        <location evidence="1">Cell membrane</location>
        <topology evidence="1">Multi-pass membrane protein</topology>
    </subcellularLocation>
</comment>
<evidence type="ECO:0008006" key="9">
    <source>
        <dbReference type="Google" id="ProtNLM"/>
    </source>
</evidence>
<evidence type="ECO:0000256" key="4">
    <source>
        <dbReference type="ARBA" id="ARBA00022989"/>
    </source>
</evidence>
<keyword evidence="3 6" id="KW-0812">Transmembrane</keyword>
<keyword evidence="5 6" id="KW-0472">Membrane</keyword>
<feature type="transmembrane region" description="Helical" evidence="6">
    <location>
        <begin position="71"/>
        <end position="88"/>
    </location>
</feature>
<evidence type="ECO:0000256" key="3">
    <source>
        <dbReference type="ARBA" id="ARBA00022692"/>
    </source>
</evidence>
<protein>
    <recommendedName>
        <fullName evidence="9">LysE family translocator</fullName>
    </recommendedName>
</protein>
<dbReference type="Proteomes" id="UP000192721">
    <property type="component" value="Unassembled WGS sequence"/>
</dbReference>
<evidence type="ECO:0000313" key="8">
    <source>
        <dbReference type="Proteomes" id="UP000192721"/>
    </source>
</evidence>
<evidence type="ECO:0000313" key="7">
    <source>
        <dbReference type="EMBL" id="OQS41376.1"/>
    </source>
</evidence>
<organism evidence="7 8">
    <name type="scientific">Chromobacterium haemolyticum</name>
    <dbReference type="NCBI Taxonomy" id="394935"/>
    <lineage>
        <taxon>Bacteria</taxon>
        <taxon>Pseudomonadati</taxon>
        <taxon>Pseudomonadota</taxon>
        <taxon>Betaproteobacteria</taxon>
        <taxon>Neisseriales</taxon>
        <taxon>Chromobacteriaceae</taxon>
        <taxon>Chromobacterium</taxon>
    </lineage>
</organism>
<dbReference type="AlphaFoldDB" id="A0A1W0D2Z1"/>
<keyword evidence="4 6" id="KW-1133">Transmembrane helix</keyword>
<feature type="transmembrane region" description="Helical" evidence="6">
    <location>
        <begin position="177"/>
        <end position="200"/>
    </location>
</feature>
<dbReference type="GO" id="GO:0005886">
    <property type="term" value="C:plasma membrane"/>
    <property type="evidence" value="ECO:0007669"/>
    <property type="project" value="UniProtKB-SubCell"/>
</dbReference>
<feature type="transmembrane region" description="Helical" evidence="6">
    <location>
        <begin position="40"/>
        <end position="65"/>
    </location>
</feature>
<dbReference type="InterPro" id="IPR001123">
    <property type="entry name" value="LeuE-type"/>
</dbReference>
<proteinExistence type="predicted"/>
<evidence type="ECO:0000256" key="5">
    <source>
        <dbReference type="ARBA" id="ARBA00023136"/>
    </source>
</evidence>
<reference evidence="7 8" key="1">
    <citation type="submission" date="2017-02" db="EMBL/GenBank/DDBJ databases">
        <title>Chromobacterium haemolyticum H5244.</title>
        <authorList>
            <person name="Gulvik C.A."/>
        </authorList>
    </citation>
    <scope>NUCLEOTIDE SEQUENCE [LARGE SCALE GENOMIC DNA]</scope>
    <source>
        <strain evidence="7 8">H5244</strain>
    </source>
</reference>
<dbReference type="EMBL" id="MUKV01000008">
    <property type="protein sequence ID" value="OQS41376.1"/>
    <property type="molecule type" value="Genomic_DNA"/>
</dbReference>
<comment type="caution">
    <text evidence="7">The sequence shown here is derived from an EMBL/GenBank/DDBJ whole genome shotgun (WGS) entry which is preliminary data.</text>
</comment>
<keyword evidence="2" id="KW-1003">Cell membrane</keyword>